<dbReference type="AlphaFoldDB" id="D8PNQ5"/>
<dbReference type="InterPro" id="IPR013783">
    <property type="entry name" value="Ig-like_fold"/>
</dbReference>
<dbReference type="InterPro" id="IPR008962">
    <property type="entry name" value="PapD-like_sf"/>
</dbReference>
<evidence type="ECO:0000313" key="3">
    <source>
        <dbReference type="Proteomes" id="UP000007431"/>
    </source>
</evidence>
<dbReference type="HOGENOM" id="CLU_750388_0_0_1"/>
<feature type="domain" description="MSP" evidence="1">
    <location>
        <begin position="2"/>
        <end position="146"/>
    </location>
</feature>
<dbReference type="InterPro" id="IPR000535">
    <property type="entry name" value="MSP_dom"/>
</dbReference>
<name>D8PNQ5_SCHCM</name>
<sequence length="369" mass="40407">MSLSYFPPGVIYLQASSKEGWTRAPLPFLSPAPIVHSDKAPIGSSQERSVKLTNHGQSTVVFMVLNNNRTDSASYVVPGAGSVDPGRSTEVKIVLRPGAVMESHQQQFMFMSSAVQAGYTDRPALDLWAHKAHLEGEIHTHIVKVRCDPTADDMEDRSDRLVSSPSHHVAFREGGTSSMKLSLTNKAPDPVVFQVLITDSTIVSAKPNAGMIGSGWTTKVTLSCVRWERLTEISRRQLDTVKLRIVFTVLPRDKIIRRDDKKAIRAFIALQSLGVQYKTLTLSTDPLAGKPAVAHIEEAAADAAADNSDEDEEEETFVLCPEKLKREDNSADEATLVNFDSQAPPRRSSSGGLMRRFTACFCRPCACPS</sequence>
<feature type="domain" description="MSP" evidence="1">
    <location>
        <begin position="160"/>
        <end position="278"/>
    </location>
</feature>
<dbReference type="Pfam" id="PF00635">
    <property type="entry name" value="Motile_Sperm"/>
    <property type="match status" value="2"/>
</dbReference>
<dbReference type="VEuPathDB" id="FungiDB:SCHCODRAFT_02612388"/>
<dbReference type="Proteomes" id="UP000007431">
    <property type="component" value="Unassembled WGS sequence"/>
</dbReference>
<dbReference type="EMBL" id="GL377302">
    <property type="protein sequence ID" value="EFJ03609.1"/>
    <property type="molecule type" value="Genomic_DNA"/>
</dbReference>
<reference evidence="2 3" key="1">
    <citation type="journal article" date="2010" name="Nat. Biotechnol.">
        <title>Genome sequence of the model mushroom Schizophyllum commune.</title>
        <authorList>
            <person name="Ohm R.A."/>
            <person name="de Jong J.F."/>
            <person name="Lugones L.G."/>
            <person name="Aerts A."/>
            <person name="Kothe E."/>
            <person name="Stajich J.E."/>
            <person name="de Vries R.P."/>
            <person name="Record E."/>
            <person name="Levasseur A."/>
            <person name="Baker S.E."/>
            <person name="Bartholomew K.A."/>
            <person name="Coutinho P.M."/>
            <person name="Erdmann S."/>
            <person name="Fowler T.J."/>
            <person name="Gathman A.C."/>
            <person name="Lombard V."/>
            <person name="Henrissat B."/>
            <person name="Knabe N."/>
            <person name="Kuees U."/>
            <person name="Lilly W.W."/>
            <person name="Lindquist E."/>
            <person name="Lucas S."/>
            <person name="Magnuson J.K."/>
            <person name="Piumi F."/>
            <person name="Raudaskoski M."/>
            <person name="Salamov A."/>
            <person name="Schmutz J."/>
            <person name="Schwarze F.W.M.R."/>
            <person name="vanKuyk P.A."/>
            <person name="Horton J.S."/>
            <person name="Grigoriev I.V."/>
            <person name="Woesten H.A.B."/>
        </authorList>
    </citation>
    <scope>NUCLEOTIDE SEQUENCE [LARGE SCALE GENOMIC DNA]</scope>
    <source>
        <strain evidence="3">H4-8 / FGSC 9210</strain>
    </source>
</reference>
<gene>
    <name evidence="2" type="ORF">SCHCODRAFT_103747</name>
</gene>
<feature type="non-terminal residue" evidence="2">
    <location>
        <position position="369"/>
    </location>
</feature>
<accession>D8PNQ5</accession>
<dbReference type="PROSITE" id="PS50202">
    <property type="entry name" value="MSP"/>
    <property type="match status" value="2"/>
</dbReference>
<dbReference type="SUPFAM" id="SSF49354">
    <property type="entry name" value="PapD-like"/>
    <property type="match status" value="2"/>
</dbReference>
<proteinExistence type="predicted"/>
<keyword evidence="3" id="KW-1185">Reference proteome</keyword>
<dbReference type="InParanoid" id="D8PNQ5"/>
<protein>
    <recommendedName>
        <fullName evidence="1">MSP domain-containing protein</fullName>
    </recommendedName>
</protein>
<organism evidence="3">
    <name type="scientific">Schizophyllum commune (strain H4-8 / FGSC 9210)</name>
    <name type="common">Split gill fungus</name>
    <dbReference type="NCBI Taxonomy" id="578458"/>
    <lineage>
        <taxon>Eukaryota</taxon>
        <taxon>Fungi</taxon>
        <taxon>Dikarya</taxon>
        <taxon>Basidiomycota</taxon>
        <taxon>Agaricomycotina</taxon>
        <taxon>Agaricomycetes</taxon>
        <taxon>Agaricomycetidae</taxon>
        <taxon>Agaricales</taxon>
        <taxon>Schizophyllaceae</taxon>
        <taxon>Schizophyllum</taxon>
    </lineage>
</organism>
<evidence type="ECO:0000259" key="1">
    <source>
        <dbReference type="PROSITE" id="PS50202"/>
    </source>
</evidence>
<evidence type="ECO:0000313" key="2">
    <source>
        <dbReference type="EMBL" id="EFJ03609.1"/>
    </source>
</evidence>
<dbReference type="Gene3D" id="2.60.40.10">
    <property type="entry name" value="Immunoglobulins"/>
    <property type="match status" value="2"/>
</dbReference>